<name>C9RDG5_AMMDK</name>
<dbReference type="Proteomes" id="UP000002620">
    <property type="component" value="Plasmid pADEG01"/>
</dbReference>
<reference evidence="1 2" key="1">
    <citation type="submission" date="2009-10" db="EMBL/GenBank/DDBJ databases">
        <title>Complete sequence of plasmid of Ammonifex degensii KC4.</title>
        <authorList>
            <consortium name="US DOE Joint Genome Institute"/>
            <person name="Kerfeld C."/>
            <person name="Goodner B."/>
            <person name="Huber H."/>
            <person name="Stetter K."/>
            <person name="Lucas S."/>
            <person name="Copeland A."/>
            <person name="Lapidus A."/>
            <person name="Glavina del Rio T."/>
            <person name="Dalin E."/>
            <person name="Tice H."/>
            <person name="Bruce D."/>
            <person name="Goodwin L."/>
            <person name="Pitluck S."/>
            <person name="Saunders E."/>
            <person name="Brettin T."/>
            <person name="Detter J.C."/>
            <person name="Han C."/>
            <person name="Larimer F."/>
            <person name="Land M."/>
            <person name="Hauser L."/>
            <person name="Kyrpides N."/>
            <person name="Ovchinnikova G."/>
            <person name="Richardson P."/>
        </authorList>
    </citation>
    <scope>NUCLEOTIDE SEQUENCE [LARGE SCALE GENOMIC DNA]</scope>
    <source>
        <strain evidence="2">DSM 10501 / KC4</strain>
        <plasmid evidence="1 2">pADEG01</plasmid>
    </source>
</reference>
<geneLocation type="plasmid" evidence="1 2">
    <name>pADEG01</name>
</geneLocation>
<evidence type="ECO:0000313" key="2">
    <source>
        <dbReference type="Proteomes" id="UP000002620"/>
    </source>
</evidence>
<proteinExistence type="predicted"/>
<dbReference type="HOGENOM" id="CLU_2969129_0_0_9"/>
<sequence>MAGLLCEVLDRLSRTEGLLREVLAELRGRGESSRRPSSGTSDKLLTAPINVFYSGKPR</sequence>
<accession>C9RDG5</accession>
<dbReference type="KEGG" id="adg:Adeg_2159"/>
<keyword evidence="1" id="KW-0614">Plasmid</keyword>
<gene>
    <name evidence="1" type="ORF">Adeg_2159</name>
</gene>
<protein>
    <submittedName>
        <fullName evidence="1">Uncharacterized protein</fullName>
    </submittedName>
</protein>
<keyword evidence="2" id="KW-1185">Reference proteome</keyword>
<evidence type="ECO:0000313" key="1">
    <source>
        <dbReference type="EMBL" id="ACX53236.1"/>
    </source>
</evidence>
<organism evidence="1 2">
    <name type="scientific">Ammonifex degensii (strain DSM 10501 / KC4)</name>
    <dbReference type="NCBI Taxonomy" id="429009"/>
    <lineage>
        <taxon>Bacteria</taxon>
        <taxon>Bacillati</taxon>
        <taxon>Bacillota</taxon>
        <taxon>Clostridia</taxon>
        <taxon>Thermoanaerobacterales</taxon>
        <taxon>Thermoanaerobacteraceae</taxon>
        <taxon>Ammonifex</taxon>
    </lineage>
</organism>
<dbReference type="EMBL" id="CP001786">
    <property type="protein sequence ID" value="ACX53236.1"/>
    <property type="molecule type" value="Genomic_DNA"/>
</dbReference>
<dbReference type="AlphaFoldDB" id="C9RDG5"/>